<dbReference type="EC" id="3.1.1.-" evidence="3"/>
<accession>A0A6M4WWZ2</accession>
<evidence type="ECO:0000256" key="1">
    <source>
        <dbReference type="ARBA" id="ARBA00005964"/>
    </source>
</evidence>
<dbReference type="RefSeq" id="WP_171397986.1">
    <property type="nucleotide sequence ID" value="NZ_CP049838.1"/>
</dbReference>
<feature type="domain" description="Carboxylesterase type B" evidence="4">
    <location>
        <begin position="13"/>
        <end position="490"/>
    </location>
</feature>
<evidence type="ECO:0000259" key="4">
    <source>
        <dbReference type="Pfam" id="PF00135"/>
    </source>
</evidence>
<keyword evidence="6" id="KW-1185">Reference proteome</keyword>
<evidence type="ECO:0000256" key="3">
    <source>
        <dbReference type="RuleBase" id="RU361235"/>
    </source>
</evidence>
<reference evidence="5" key="1">
    <citation type="submission" date="2020-03" db="EMBL/GenBank/DDBJ databases">
        <title>Molecular networking-based the target discovery of potent antiproliferative macrolactams: 5/6/7/16 polycyclic ansamycins and glycosylated trienomycin from Streptomyces cacaoi subsp. asoensis.</title>
        <authorList>
            <person name="Liu L.-L."/>
        </authorList>
    </citation>
    <scope>NUCLEOTIDE SEQUENCE [LARGE SCALE GENOMIC DNA]</scope>
    <source>
        <strain evidence="5">H2S5</strain>
    </source>
</reference>
<dbReference type="PANTHER" id="PTHR43918:SF4">
    <property type="entry name" value="CARBOXYLIC ESTER HYDROLASE"/>
    <property type="match status" value="1"/>
</dbReference>
<comment type="similarity">
    <text evidence="1 3">Belongs to the type-B carboxylesterase/lipase family.</text>
</comment>
<dbReference type="AlphaFoldDB" id="A0A6M4WWZ2"/>
<dbReference type="GO" id="GO:0052689">
    <property type="term" value="F:carboxylic ester hydrolase activity"/>
    <property type="evidence" value="ECO:0007669"/>
    <property type="project" value="TreeGrafter"/>
</dbReference>
<dbReference type="InterPro" id="IPR019826">
    <property type="entry name" value="Carboxylesterase_B_AS"/>
</dbReference>
<name>A0A6M4WWZ2_9ACTN</name>
<keyword evidence="2 3" id="KW-0378">Hydrolase</keyword>
<dbReference type="PANTHER" id="PTHR43918">
    <property type="entry name" value="ACETYLCHOLINESTERASE"/>
    <property type="match status" value="1"/>
</dbReference>
<dbReference type="InterPro" id="IPR050654">
    <property type="entry name" value="AChE-related_enzymes"/>
</dbReference>
<evidence type="ECO:0000313" key="5">
    <source>
        <dbReference type="EMBL" id="QJT02466.1"/>
    </source>
</evidence>
<dbReference type="SUPFAM" id="SSF53474">
    <property type="entry name" value="alpha/beta-Hydrolases"/>
    <property type="match status" value="1"/>
</dbReference>
<dbReference type="InterPro" id="IPR002018">
    <property type="entry name" value="CarbesteraseB"/>
</dbReference>
<gene>
    <name evidence="5" type="ORF">G9272_20860</name>
</gene>
<dbReference type="PROSITE" id="PS00122">
    <property type="entry name" value="CARBOXYLESTERASE_B_1"/>
    <property type="match status" value="1"/>
</dbReference>
<dbReference type="Gene3D" id="3.40.50.1820">
    <property type="entry name" value="alpha/beta hydrolase"/>
    <property type="match status" value="1"/>
</dbReference>
<proteinExistence type="inferred from homology"/>
<dbReference type="Proteomes" id="UP000502665">
    <property type="component" value="Chromosome"/>
</dbReference>
<evidence type="ECO:0000313" key="6">
    <source>
        <dbReference type="Proteomes" id="UP000502665"/>
    </source>
</evidence>
<sequence>MTTPDATATDRLVARTAAGAVRGRREEDLTVFRGIPFAAPPVGEARFQAPRPPHPWDGIREAYAFGPPPPQEAGIQGRAGILDAPTGDDWLTVNVWTPDTEPDPSAARPVMVWIYGGAYKLGHSGSPGYDAQHLARAGDLVIVTFNYRVGIEGFARIEGAPANRGLLDQVAALEWVRDNIAAFGGDPGRVTVFGESAGAGSVAALLAMPSARGLFGRAIAQSVPGTYFSDELARDLASAIAAEAGLRPTAADLATVDPRTLTEAGAALGAKMAQRVDRWGQAAPTVTPFSPVVDGEILPTTPWQALAAGAARDVELIVGHNAQEFRLFLVLGGLLGKVTEEQATAVLRLFAPGGGAEGEQAYRSAFPDADPGELYERVQSDWLFHLPSLHLAEAQVAGGGRAHVYELTWPAPGAGGTLGACHGLDIPLLFGTYAADLGNLLFAGAEVTDEARALTANFQRSWTSFARTGDPGWPAYDPERRLIQVLDAEPEVRPYPEETSRRLWEGHGFPPLPLLDGGVRDRA</sequence>
<dbReference type="EMBL" id="CP049838">
    <property type="protein sequence ID" value="QJT02466.1"/>
    <property type="molecule type" value="Genomic_DNA"/>
</dbReference>
<protein>
    <recommendedName>
        <fullName evidence="3">Carboxylic ester hydrolase</fullName>
        <ecNumber evidence="3">3.1.1.-</ecNumber>
    </recommendedName>
</protein>
<dbReference type="InterPro" id="IPR029058">
    <property type="entry name" value="AB_hydrolase_fold"/>
</dbReference>
<dbReference type="Pfam" id="PF00135">
    <property type="entry name" value="COesterase"/>
    <property type="match status" value="1"/>
</dbReference>
<evidence type="ECO:0000256" key="2">
    <source>
        <dbReference type="ARBA" id="ARBA00022801"/>
    </source>
</evidence>
<organism evidence="5 6">
    <name type="scientific">Streptomyces asoensis</name>
    <dbReference type="NCBI Taxonomy" id="249586"/>
    <lineage>
        <taxon>Bacteria</taxon>
        <taxon>Bacillati</taxon>
        <taxon>Actinomycetota</taxon>
        <taxon>Actinomycetes</taxon>
        <taxon>Kitasatosporales</taxon>
        <taxon>Streptomycetaceae</taxon>
        <taxon>Streptomyces</taxon>
    </lineage>
</organism>